<protein>
    <submittedName>
        <fullName evidence="2">Metallophosphoesterase family protein</fullName>
    </submittedName>
</protein>
<comment type="caution">
    <text evidence="2">The sequence shown here is derived from an EMBL/GenBank/DDBJ whole genome shotgun (WGS) entry which is preliminary data.</text>
</comment>
<proteinExistence type="predicted"/>
<keyword evidence="3" id="KW-1185">Reference proteome</keyword>
<name>A0ABS7GFP6_9BACT</name>
<dbReference type="CDD" id="cd00838">
    <property type="entry name" value="MPP_superfamily"/>
    <property type="match status" value="1"/>
</dbReference>
<feature type="domain" description="Calcineurin-like phosphoesterase" evidence="1">
    <location>
        <begin position="2"/>
        <end position="210"/>
    </location>
</feature>
<evidence type="ECO:0000313" key="3">
    <source>
        <dbReference type="Proteomes" id="UP000812961"/>
    </source>
</evidence>
<evidence type="ECO:0000259" key="1">
    <source>
        <dbReference type="Pfam" id="PF00149"/>
    </source>
</evidence>
<dbReference type="SUPFAM" id="SSF56300">
    <property type="entry name" value="Metallo-dependent phosphatases"/>
    <property type="match status" value="1"/>
</dbReference>
<dbReference type="Gene3D" id="3.60.21.10">
    <property type="match status" value="1"/>
</dbReference>
<dbReference type="InterPro" id="IPR004843">
    <property type="entry name" value="Calcineurin-like_PHP"/>
</dbReference>
<accession>A0ABS7GFP6</accession>
<dbReference type="EMBL" id="JAICCF010000003">
    <property type="protein sequence ID" value="MBW8685940.1"/>
    <property type="molecule type" value="Genomic_DNA"/>
</dbReference>
<evidence type="ECO:0000313" key="2">
    <source>
        <dbReference type="EMBL" id="MBW8685940.1"/>
    </source>
</evidence>
<sequence>MIFVGDLHGGYPSLLYHIVKRAVTNEHIIQVGDWGLGFAPLTDDIQALQRINAFLKERDIKLYIIRGNHDNKWYWTNGRKLGLTHVLLVEDYEVLTIEGQRILFIGGGISIDRSSRTIRKDYWPDEVFVYRKKALIHACRESVDIVVSHIAPASCWPYVLTPVVEHYINREQIAGKDLKTALLSEREQMDAVLAYVAKKGLKEWYYGHYHQSVTTHIQNISLRCLDEGELYYRR</sequence>
<dbReference type="InterPro" id="IPR029052">
    <property type="entry name" value="Metallo-depent_PP-like"/>
</dbReference>
<organism evidence="2 3">
    <name type="scientific">Chitinophaga rhizophila</name>
    <dbReference type="NCBI Taxonomy" id="2866212"/>
    <lineage>
        <taxon>Bacteria</taxon>
        <taxon>Pseudomonadati</taxon>
        <taxon>Bacteroidota</taxon>
        <taxon>Chitinophagia</taxon>
        <taxon>Chitinophagales</taxon>
        <taxon>Chitinophagaceae</taxon>
        <taxon>Chitinophaga</taxon>
    </lineage>
</organism>
<gene>
    <name evidence="2" type="ORF">K1Y79_16490</name>
</gene>
<dbReference type="RefSeq" id="WP_220251267.1">
    <property type="nucleotide sequence ID" value="NZ_JAICCF010000003.1"/>
</dbReference>
<dbReference type="Proteomes" id="UP000812961">
    <property type="component" value="Unassembled WGS sequence"/>
</dbReference>
<reference evidence="2 3" key="1">
    <citation type="submission" date="2021-08" db="EMBL/GenBank/DDBJ databases">
        <title>The genome sequence of Chitinophaga sp. B61.</title>
        <authorList>
            <person name="Zhang X."/>
        </authorList>
    </citation>
    <scope>NUCLEOTIDE SEQUENCE [LARGE SCALE GENOMIC DNA]</scope>
    <source>
        <strain evidence="2 3">B61</strain>
    </source>
</reference>
<dbReference type="Pfam" id="PF00149">
    <property type="entry name" value="Metallophos"/>
    <property type="match status" value="1"/>
</dbReference>